<proteinExistence type="predicted"/>
<evidence type="ECO:0000313" key="1">
    <source>
        <dbReference type="EMBL" id="MBT2135110.1"/>
    </source>
</evidence>
<comment type="caution">
    <text evidence="1">The sequence shown here is derived from an EMBL/GenBank/DDBJ whole genome shotgun (WGS) entry which is preliminary data.</text>
</comment>
<dbReference type="NCBIfam" id="TIGR02215">
    <property type="entry name" value="phage_chp_gp8"/>
    <property type="match status" value="1"/>
</dbReference>
<evidence type="ECO:0000313" key="2">
    <source>
        <dbReference type="Proteomes" id="UP000811255"/>
    </source>
</evidence>
<sequence>MNRAIITPAALTGAALDDLKDWLGITTARDDTALEQLLRTALETCEAFTGQMPLTTLCEEVLPVSRNWQSLATTPVQSISAVEGIALDGTRQVLAPQDYALDLAPGGGALVRTLRAGPAKRVAVRFTAGMAATWHAVPDGLRHGLLRLAAHHYRQRESGATEPVPPAAVAALWRPWRRVRVA</sequence>
<dbReference type="Pfam" id="PF05135">
    <property type="entry name" value="Phage_connect_1"/>
    <property type="match status" value="1"/>
</dbReference>
<dbReference type="Gene3D" id="1.10.3230.30">
    <property type="entry name" value="Phage gp6-like head-tail connector protein"/>
    <property type="match status" value="1"/>
</dbReference>
<reference evidence="1 2" key="1">
    <citation type="submission" date="2021-05" db="EMBL/GenBank/DDBJ databases">
        <title>Croceibacterium sp. LX-88 genome sequence.</title>
        <authorList>
            <person name="Luo X."/>
        </authorList>
    </citation>
    <scope>NUCLEOTIDE SEQUENCE [LARGE SCALE GENOMIC DNA]</scope>
    <source>
        <strain evidence="1 2">LX-88</strain>
    </source>
</reference>
<name>A0ABS5W5T1_9SPHN</name>
<dbReference type="EMBL" id="JAHFVK010000002">
    <property type="protein sequence ID" value="MBT2135110.1"/>
    <property type="molecule type" value="Genomic_DNA"/>
</dbReference>
<protein>
    <submittedName>
        <fullName evidence="1">Phage head-tail connector protein</fullName>
    </submittedName>
</protein>
<dbReference type="RefSeq" id="WP_214536713.1">
    <property type="nucleotide sequence ID" value="NZ_JAHFVK010000002.1"/>
</dbReference>
<keyword evidence="2" id="KW-1185">Reference proteome</keyword>
<organism evidence="1 2">
    <name type="scientific">Croceibacterium selenioxidans</name>
    <dbReference type="NCBI Taxonomy" id="2838833"/>
    <lineage>
        <taxon>Bacteria</taxon>
        <taxon>Pseudomonadati</taxon>
        <taxon>Pseudomonadota</taxon>
        <taxon>Alphaproteobacteria</taxon>
        <taxon>Sphingomonadales</taxon>
        <taxon>Erythrobacteraceae</taxon>
        <taxon>Croceibacterium</taxon>
    </lineage>
</organism>
<accession>A0ABS5W5T1</accession>
<dbReference type="Proteomes" id="UP000811255">
    <property type="component" value="Unassembled WGS sequence"/>
</dbReference>
<gene>
    <name evidence="1" type="ORF">KK137_12295</name>
</gene>
<dbReference type="InterPro" id="IPR021146">
    <property type="entry name" value="Phage_gp6-like_head-tail"/>
</dbReference>
<dbReference type="CDD" id="cd08054">
    <property type="entry name" value="gp6"/>
    <property type="match status" value="1"/>
</dbReference>
<dbReference type="InterPro" id="IPR011738">
    <property type="entry name" value="Phage_CHP"/>
</dbReference>